<evidence type="ECO:0000256" key="3">
    <source>
        <dbReference type="PIRNR" id="PIRNR004553"/>
    </source>
</evidence>
<dbReference type="InterPro" id="IPR004398">
    <property type="entry name" value="RNA_MeTrfase_RsmD"/>
</dbReference>
<dbReference type="EMBL" id="FMWD01000002">
    <property type="protein sequence ID" value="SCZ53279.1"/>
    <property type="molecule type" value="Genomic_DNA"/>
</dbReference>
<evidence type="ECO:0000313" key="5">
    <source>
        <dbReference type="Proteomes" id="UP000199648"/>
    </source>
</evidence>
<comment type="catalytic activity">
    <reaction evidence="3">
        <text>guanosine(966) in 16S rRNA + S-adenosyl-L-methionine = N(2)-methylguanosine(966) in 16S rRNA + S-adenosyl-L-homocysteine + H(+)</text>
        <dbReference type="Rhea" id="RHEA:23548"/>
        <dbReference type="Rhea" id="RHEA-COMP:10211"/>
        <dbReference type="Rhea" id="RHEA-COMP:10212"/>
        <dbReference type="ChEBI" id="CHEBI:15378"/>
        <dbReference type="ChEBI" id="CHEBI:57856"/>
        <dbReference type="ChEBI" id="CHEBI:59789"/>
        <dbReference type="ChEBI" id="CHEBI:74269"/>
        <dbReference type="ChEBI" id="CHEBI:74481"/>
        <dbReference type="EC" id="2.1.1.171"/>
    </reaction>
</comment>
<keyword evidence="3" id="KW-0698">rRNA processing</keyword>
<evidence type="ECO:0000256" key="1">
    <source>
        <dbReference type="ARBA" id="ARBA00022603"/>
    </source>
</evidence>
<dbReference type="PANTHER" id="PTHR43542">
    <property type="entry name" value="METHYLTRANSFERASE"/>
    <property type="match status" value="1"/>
</dbReference>
<keyword evidence="3" id="KW-0949">S-adenosyl-L-methionine</keyword>
<keyword evidence="1 3" id="KW-0489">Methyltransferase</keyword>
<dbReference type="PIRSF" id="PIRSF004553">
    <property type="entry name" value="CHP00095"/>
    <property type="match status" value="1"/>
</dbReference>
<dbReference type="InterPro" id="IPR029063">
    <property type="entry name" value="SAM-dependent_MTases_sf"/>
</dbReference>
<keyword evidence="2 3" id="KW-0808">Transferase</keyword>
<dbReference type="Pfam" id="PF03602">
    <property type="entry name" value="Cons_hypoth95"/>
    <property type="match status" value="1"/>
</dbReference>
<evidence type="ECO:0000313" key="4">
    <source>
        <dbReference type="EMBL" id="SCZ53279.1"/>
    </source>
</evidence>
<dbReference type="Gene3D" id="3.40.50.150">
    <property type="entry name" value="Vaccinia Virus protein VP39"/>
    <property type="match status" value="1"/>
</dbReference>
<keyword evidence="5" id="KW-1185">Reference proteome</keyword>
<organism evidence="4 5">
    <name type="scientific">Thiohalomonas denitrificans</name>
    <dbReference type="NCBI Taxonomy" id="415747"/>
    <lineage>
        <taxon>Bacteria</taxon>
        <taxon>Pseudomonadati</taxon>
        <taxon>Pseudomonadota</taxon>
        <taxon>Gammaproteobacteria</taxon>
        <taxon>Thiohalomonadales</taxon>
        <taxon>Thiohalomonadaceae</taxon>
        <taxon>Thiohalomonas</taxon>
    </lineage>
</organism>
<gene>
    <name evidence="4" type="ORF">SAMN03097708_00902</name>
</gene>
<protein>
    <recommendedName>
        <fullName evidence="3">Ribosomal RNA small subunit methyltransferase D</fullName>
        <ecNumber evidence="3">2.1.1.171</ecNumber>
    </recommendedName>
</protein>
<comment type="function">
    <text evidence="3">Specifically methylates the guanine in position 966 of 16S rRNA in the assembled 30S particle.</text>
</comment>
<sequence>MAVKGNNGSLRIIGGEWRSRRLSFPDVEGLRPTPDRVRETLFNWLQGRVEGARCLDLYAGSGALGLEALSRGAAEVVFVDSAPKVARQLEENLALLNSRDGRVVRSDVLNYLRGGGRPFDIVFLDPPFRHDLLEPSLRLLDQRGWLAPRARIYLESESDAENPPALPDGWQELKHRVAGQVKYQLIETA</sequence>
<dbReference type="Proteomes" id="UP000199648">
    <property type="component" value="Unassembled WGS sequence"/>
</dbReference>
<comment type="similarity">
    <text evidence="3">Belongs to the methyltransferase superfamily. RsmD family.</text>
</comment>
<evidence type="ECO:0000256" key="2">
    <source>
        <dbReference type="ARBA" id="ARBA00022679"/>
    </source>
</evidence>
<dbReference type="SUPFAM" id="SSF53335">
    <property type="entry name" value="S-adenosyl-L-methionine-dependent methyltransferases"/>
    <property type="match status" value="1"/>
</dbReference>
<reference evidence="4 5" key="1">
    <citation type="submission" date="2016-10" db="EMBL/GenBank/DDBJ databases">
        <authorList>
            <person name="de Groot N.N."/>
        </authorList>
    </citation>
    <scope>NUCLEOTIDE SEQUENCE [LARGE SCALE GENOMIC DNA]</scope>
    <source>
        <strain evidence="4 5">HLD2</strain>
    </source>
</reference>
<name>A0A1G5PW55_9GAMM</name>
<dbReference type="OrthoDB" id="9803017at2"/>
<dbReference type="PANTHER" id="PTHR43542:SF1">
    <property type="entry name" value="METHYLTRANSFERASE"/>
    <property type="match status" value="1"/>
</dbReference>
<dbReference type="GO" id="GO:0052913">
    <property type="term" value="F:16S rRNA (guanine(966)-N(2))-methyltransferase activity"/>
    <property type="evidence" value="ECO:0007669"/>
    <property type="project" value="UniProtKB-EC"/>
</dbReference>
<proteinExistence type="inferred from homology"/>
<dbReference type="EC" id="2.1.1.171" evidence="3"/>
<dbReference type="RefSeq" id="WP_092993031.1">
    <property type="nucleotide sequence ID" value="NZ_FMWD01000002.1"/>
</dbReference>
<dbReference type="CDD" id="cd02440">
    <property type="entry name" value="AdoMet_MTases"/>
    <property type="match status" value="1"/>
</dbReference>
<dbReference type="STRING" id="415747.SAMN03097708_00902"/>
<dbReference type="NCBIfam" id="TIGR00095">
    <property type="entry name" value="16S rRNA (guanine(966)-N(2))-methyltransferase RsmD"/>
    <property type="match status" value="1"/>
</dbReference>
<dbReference type="AlphaFoldDB" id="A0A1G5PW55"/>
<accession>A0A1G5PW55</accession>